<dbReference type="Pfam" id="PF13579">
    <property type="entry name" value="Glyco_trans_4_4"/>
    <property type="match status" value="1"/>
</dbReference>
<reference evidence="4" key="1">
    <citation type="submission" date="2020-06" db="EMBL/GenBank/DDBJ databases">
        <authorList>
            <person name="Dong N."/>
        </authorList>
    </citation>
    <scope>NUCLEOTIDE SEQUENCE</scope>
    <source>
        <strain evidence="4">R655-4</strain>
    </source>
</reference>
<dbReference type="AlphaFoldDB" id="A0AAJ1QFV2"/>
<evidence type="ECO:0000259" key="2">
    <source>
        <dbReference type="Pfam" id="PF00534"/>
    </source>
</evidence>
<evidence type="ECO:0000313" key="5">
    <source>
        <dbReference type="Proteomes" id="UP001170959"/>
    </source>
</evidence>
<dbReference type="InterPro" id="IPR001296">
    <property type="entry name" value="Glyco_trans_1"/>
</dbReference>
<dbReference type="RefSeq" id="WP_286493945.1">
    <property type="nucleotide sequence ID" value="NZ_DAMCAC010000006.1"/>
</dbReference>
<keyword evidence="1" id="KW-0808">Transferase</keyword>
<feature type="domain" description="Glycosyltransferase subfamily 4-like N-terminal" evidence="3">
    <location>
        <begin position="18"/>
        <end position="188"/>
    </location>
</feature>
<dbReference type="GO" id="GO:0009103">
    <property type="term" value="P:lipopolysaccharide biosynthetic process"/>
    <property type="evidence" value="ECO:0007669"/>
    <property type="project" value="TreeGrafter"/>
</dbReference>
<dbReference type="Pfam" id="PF00534">
    <property type="entry name" value="Glycos_transf_1"/>
    <property type="match status" value="1"/>
</dbReference>
<dbReference type="PANTHER" id="PTHR46401:SF2">
    <property type="entry name" value="GLYCOSYLTRANSFERASE WBBK-RELATED"/>
    <property type="match status" value="1"/>
</dbReference>
<sequence length="395" mass="45083">MNILYIHQYFLTPQEPGGTRSYWLAQELIKNGHQVTMLTSSSKFNEEVKKVNVDGINVIYLKEDYDQNMSITRRLKAFVNFMYKSSKIGMQQKNIDLVIATSTPLTIGIPALVLKWFKKIPYIFEVRDLWPEVPIQMGAIKNKWVIKVTRFLEKTIYKNAKHVIALSPGMQDGVVKYISKEKTSMISNMAKMDEFWPREKNSMLMEKLGLKKNSFKVIHFGSLGLANGAHTIIESAKLMKEVDDVEFLFVGGGSTESDLVNEVEKDQLKNVKFLGKFPMKEVSEIVNFSDVSLISFLDLPILYTNSPNKLFDSLSAGKPIIVNSAGWTKDIAENYQCGYYVNPNNPIELVNKITLLKQSPELVKQMGENARKLAETKYDKSILCKEFVQVIEKYN</sequence>
<evidence type="ECO:0000256" key="1">
    <source>
        <dbReference type="ARBA" id="ARBA00022679"/>
    </source>
</evidence>
<proteinExistence type="predicted"/>
<name>A0AAJ1QFV2_9FLAO</name>
<comment type="caution">
    <text evidence="4">The sequence shown here is derived from an EMBL/GenBank/DDBJ whole genome shotgun (WGS) entry which is preliminary data.</text>
</comment>
<evidence type="ECO:0000259" key="3">
    <source>
        <dbReference type="Pfam" id="PF13579"/>
    </source>
</evidence>
<dbReference type="InterPro" id="IPR028098">
    <property type="entry name" value="Glyco_trans_4-like_N"/>
</dbReference>
<dbReference type="SUPFAM" id="SSF53756">
    <property type="entry name" value="UDP-Glycosyltransferase/glycogen phosphorylase"/>
    <property type="match status" value="1"/>
</dbReference>
<dbReference type="PANTHER" id="PTHR46401">
    <property type="entry name" value="GLYCOSYLTRANSFERASE WBBK-RELATED"/>
    <property type="match status" value="1"/>
</dbReference>
<dbReference type="Proteomes" id="UP001170959">
    <property type="component" value="Unassembled WGS sequence"/>
</dbReference>
<accession>A0AAJ1QFV2</accession>
<dbReference type="CDD" id="cd03794">
    <property type="entry name" value="GT4_WbuB-like"/>
    <property type="match status" value="1"/>
</dbReference>
<dbReference type="GO" id="GO:0016757">
    <property type="term" value="F:glycosyltransferase activity"/>
    <property type="evidence" value="ECO:0007669"/>
    <property type="project" value="InterPro"/>
</dbReference>
<dbReference type="EMBL" id="JACAGJ010000006">
    <property type="protein sequence ID" value="MDM1073318.1"/>
    <property type="molecule type" value="Genomic_DNA"/>
</dbReference>
<feature type="domain" description="Glycosyl transferase family 1" evidence="2">
    <location>
        <begin position="205"/>
        <end position="372"/>
    </location>
</feature>
<reference evidence="4" key="2">
    <citation type="journal article" date="2022" name="Sci. Total Environ.">
        <title>Prevalence, transmission, and molecular epidemiology of tet(X)-positive bacteria among humans, animals, and environmental niches in China: An epidemiological, and genomic-based study.</title>
        <authorList>
            <person name="Dong N."/>
            <person name="Zeng Y."/>
            <person name="Cai C."/>
            <person name="Sun C."/>
            <person name="Lu J."/>
            <person name="Liu C."/>
            <person name="Zhou H."/>
            <person name="Sun Q."/>
            <person name="Shu L."/>
            <person name="Wang H."/>
            <person name="Wang Y."/>
            <person name="Wang S."/>
            <person name="Wu C."/>
            <person name="Chan E.W."/>
            <person name="Chen G."/>
            <person name="Shen Z."/>
            <person name="Chen S."/>
            <person name="Zhang R."/>
        </authorList>
    </citation>
    <scope>NUCLEOTIDE SEQUENCE</scope>
    <source>
        <strain evidence="4">R655-4</strain>
    </source>
</reference>
<gene>
    <name evidence="4" type="ORF">HX001_12585</name>
</gene>
<dbReference type="Gene3D" id="3.40.50.2000">
    <property type="entry name" value="Glycogen Phosphorylase B"/>
    <property type="match status" value="2"/>
</dbReference>
<organism evidence="4 5">
    <name type="scientific">Empedobacter brevis</name>
    <dbReference type="NCBI Taxonomy" id="247"/>
    <lineage>
        <taxon>Bacteria</taxon>
        <taxon>Pseudomonadati</taxon>
        <taxon>Bacteroidota</taxon>
        <taxon>Flavobacteriia</taxon>
        <taxon>Flavobacteriales</taxon>
        <taxon>Weeksellaceae</taxon>
        <taxon>Empedobacter</taxon>
    </lineage>
</organism>
<protein>
    <submittedName>
        <fullName evidence="4">Glycosyltransferase family 4 protein</fullName>
    </submittedName>
</protein>
<evidence type="ECO:0000313" key="4">
    <source>
        <dbReference type="EMBL" id="MDM1073318.1"/>
    </source>
</evidence>